<reference evidence="2" key="1">
    <citation type="submission" date="2021-01" db="EMBL/GenBank/DDBJ databases">
        <title>Whole genome shotgun sequence of Actinoplanes siamensis NBRC 109076.</title>
        <authorList>
            <person name="Komaki H."/>
            <person name="Tamura T."/>
        </authorList>
    </citation>
    <scope>NUCLEOTIDE SEQUENCE</scope>
    <source>
        <strain evidence="2">NBRC 109076</strain>
    </source>
</reference>
<dbReference type="PANTHER" id="PTHR34297:SF3">
    <property type="entry name" value="ALKALINE SHOCK PROTEIN 23"/>
    <property type="match status" value="1"/>
</dbReference>
<dbReference type="AlphaFoldDB" id="A0A919N9P3"/>
<name>A0A919N9P3_9ACTN</name>
<keyword evidence="3" id="KW-1185">Reference proteome</keyword>
<comment type="similarity">
    <text evidence="1">Belongs to the asp23 family.</text>
</comment>
<evidence type="ECO:0008006" key="4">
    <source>
        <dbReference type="Google" id="ProtNLM"/>
    </source>
</evidence>
<dbReference type="PANTHER" id="PTHR34297">
    <property type="entry name" value="HYPOTHETICAL CYTOSOLIC PROTEIN-RELATED"/>
    <property type="match status" value="1"/>
</dbReference>
<proteinExistence type="inferred from homology"/>
<comment type="caution">
    <text evidence="2">The sequence shown here is derived from an EMBL/GenBank/DDBJ whole genome shotgun (WGS) entry which is preliminary data.</text>
</comment>
<evidence type="ECO:0000313" key="2">
    <source>
        <dbReference type="EMBL" id="GIF06871.1"/>
    </source>
</evidence>
<dbReference type="RefSeq" id="WP_203682303.1">
    <property type="nucleotide sequence ID" value="NZ_BOMW01000042.1"/>
</dbReference>
<evidence type="ECO:0000313" key="3">
    <source>
        <dbReference type="Proteomes" id="UP000629619"/>
    </source>
</evidence>
<accession>A0A919N9P3</accession>
<organism evidence="2 3">
    <name type="scientific">Actinoplanes siamensis</name>
    <dbReference type="NCBI Taxonomy" id="1223317"/>
    <lineage>
        <taxon>Bacteria</taxon>
        <taxon>Bacillati</taxon>
        <taxon>Actinomycetota</taxon>
        <taxon>Actinomycetes</taxon>
        <taxon>Micromonosporales</taxon>
        <taxon>Micromonosporaceae</taxon>
        <taxon>Actinoplanes</taxon>
    </lineage>
</organism>
<dbReference type="EMBL" id="BOMW01000042">
    <property type="protein sequence ID" value="GIF06871.1"/>
    <property type="molecule type" value="Genomic_DNA"/>
</dbReference>
<dbReference type="InterPro" id="IPR005531">
    <property type="entry name" value="Asp23"/>
</dbReference>
<evidence type="ECO:0000256" key="1">
    <source>
        <dbReference type="ARBA" id="ARBA00005721"/>
    </source>
</evidence>
<dbReference type="Proteomes" id="UP000629619">
    <property type="component" value="Unassembled WGS sequence"/>
</dbReference>
<dbReference type="Pfam" id="PF03780">
    <property type="entry name" value="Asp23"/>
    <property type="match status" value="1"/>
</dbReference>
<sequence length="156" mass="16598">MNDESEFHADRTQEMVLPAVAATAQAVPPRHGGAEVIEAAPYRGDTVFEREVVEKLAAAAARSVPGVAELGGDVARFFNSVLDKVGLDKVGDATRGVSAKVDGTYVDITVVLCLRAGEVVSEVTSEVRSRVIEAVEKYGVLVNNCKVKVDDILMPE</sequence>
<protein>
    <recommendedName>
        <fullName evidence="4">Alkaline shock family protein YloU</fullName>
    </recommendedName>
</protein>
<gene>
    <name evidence="2" type="ORF">Asi03nite_44090</name>
</gene>